<evidence type="ECO:0000313" key="1">
    <source>
        <dbReference type="EMBL" id="MPM79292.1"/>
    </source>
</evidence>
<comment type="caution">
    <text evidence="1">The sequence shown here is derived from an EMBL/GenBank/DDBJ whole genome shotgun (WGS) entry which is preliminary data.</text>
</comment>
<organism evidence="1">
    <name type="scientific">bioreactor metagenome</name>
    <dbReference type="NCBI Taxonomy" id="1076179"/>
    <lineage>
        <taxon>unclassified sequences</taxon>
        <taxon>metagenomes</taxon>
        <taxon>ecological metagenomes</taxon>
    </lineage>
</organism>
<proteinExistence type="predicted"/>
<reference evidence="1" key="1">
    <citation type="submission" date="2019-08" db="EMBL/GenBank/DDBJ databases">
        <authorList>
            <person name="Kucharzyk K."/>
            <person name="Murdoch R.W."/>
            <person name="Higgins S."/>
            <person name="Loffler F."/>
        </authorList>
    </citation>
    <scope>NUCLEOTIDE SEQUENCE</scope>
</reference>
<name>A0A645CRE5_9ZZZZ</name>
<sequence>MANMERNKLTSLVPAKNSLDVAAKGFSKMSLISTKGISGSIFISIIMSDDLPEN</sequence>
<dbReference type="AlphaFoldDB" id="A0A645CRE5"/>
<protein>
    <submittedName>
        <fullName evidence="1">Uncharacterized protein</fullName>
    </submittedName>
</protein>
<accession>A0A645CRE5</accession>
<gene>
    <name evidence="1" type="ORF">SDC9_126325</name>
</gene>
<dbReference type="EMBL" id="VSSQ01029244">
    <property type="protein sequence ID" value="MPM79292.1"/>
    <property type="molecule type" value="Genomic_DNA"/>
</dbReference>